<proteinExistence type="predicted"/>
<reference evidence="2" key="1">
    <citation type="submission" date="2021-06" db="EMBL/GenBank/DDBJ databases">
        <authorList>
            <person name="Kallberg Y."/>
            <person name="Tangrot J."/>
            <person name="Rosling A."/>
        </authorList>
    </citation>
    <scope>NUCLEOTIDE SEQUENCE</scope>
    <source>
        <strain evidence="2">IN212</strain>
    </source>
</reference>
<dbReference type="OrthoDB" id="78296at2759"/>
<dbReference type="AlphaFoldDB" id="A0A9N9JVX8"/>
<gene>
    <name evidence="2" type="ORF">RFULGI_LOCUS17054</name>
</gene>
<evidence type="ECO:0000313" key="3">
    <source>
        <dbReference type="Proteomes" id="UP000789396"/>
    </source>
</evidence>
<organism evidence="2 3">
    <name type="scientific">Racocetra fulgida</name>
    <dbReference type="NCBI Taxonomy" id="60492"/>
    <lineage>
        <taxon>Eukaryota</taxon>
        <taxon>Fungi</taxon>
        <taxon>Fungi incertae sedis</taxon>
        <taxon>Mucoromycota</taxon>
        <taxon>Glomeromycotina</taxon>
        <taxon>Glomeromycetes</taxon>
        <taxon>Diversisporales</taxon>
        <taxon>Gigasporaceae</taxon>
        <taxon>Racocetra</taxon>
    </lineage>
</organism>
<keyword evidence="3" id="KW-1185">Reference proteome</keyword>
<dbReference type="InterPro" id="IPR013272">
    <property type="entry name" value="Vps72/YL1_C"/>
</dbReference>
<dbReference type="EMBL" id="CAJVPZ010064426">
    <property type="protein sequence ID" value="CAG8794258.1"/>
    <property type="molecule type" value="Genomic_DNA"/>
</dbReference>
<evidence type="ECO:0000313" key="2">
    <source>
        <dbReference type="EMBL" id="CAG8794258.1"/>
    </source>
</evidence>
<feature type="non-terminal residue" evidence="2">
    <location>
        <position position="1"/>
    </location>
</feature>
<comment type="caution">
    <text evidence="2">The sequence shown here is derived from an EMBL/GenBank/DDBJ whole genome shotgun (WGS) entry which is preliminary data.</text>
</comment>
<evidence type="ECO:0000259" key="1">
    <source>
        <dbReference type="SMART" id="SM00993"/>
    </source>
</evidence>
<protein>
    <submittedName>
        <fullName evidence="2">5913_t:CDS:1</fullName>
    </submittedName>
</protein>
<name>A0A9N9JVX8_9GLOM</name>
<feature type="domain" description="Vps72/YL1 C-terminal" evidence="1">
    <location>
        <begin position="4"/>
        <end position="33"/>
    </location>
</feature>
<dbReference type="Pfam" id="PF08265">
    <property type="entry name" value="YL1_C"/>
    <property type="match status" value="1"/>
</dbReference>
<dbReference type="Proteomes" id="UP000789396">
    <property type="component" value="Unassembled WGS sequence"/>
</dbReference>
<accession>A0A9N9JVX8</accession>
<feature type="non-terminal residue" evidence="2">
    <location>
        <position position="68"/>
    </location>
</feature>
<sequence length="68" mass="7614">AKKVLCPFTGLIAKYKDSKTGIPYANVEAYSRIQKLLQHKYIWSEAHSAYINDVNQKPAEGTPDGFQA</sequence>
<dbReference type="SMART" id="SM00993">
    <property type="entry name" value="YL1_C"/>
    <property type="match status" value="1"/>
</dbReference>